<dbReference type="RefSeq" id="WP_007365368.1">
    <property type="nucleotide sequence ID" value="NZ_ACLR01000126.1"/>
</dbReference>
<dbReference type="InterPro" id="IPR022276">
    <property type="entry name" value="Conjug_transposon_TraK"/>
</dbReference>
<name>C2MBU1_9PORP</name>
<proteinExistence type="predicted"/>
<dbReference type="AlphaFoldDB" id="C2MBU1"/>
<dbReference type="EMBL" id="ACLR01000126">
    <property type="protein sequence ID" value="EEK16808.1"/>
    <property type="molecule type" value="Genomic_DNA"/>
</dbReference>
<comment type="caution">
    <text evidence="1">The sequence shown here is derived from an EMBL/GenBank/DDBJ whole genome shotgun (WGS) entry which is preliminary data.</text>
</comment>
<reference evidence="1 2" key="1">
    <citation type="submission" date="2009-04" db="EMBL/GenBank/DDBJ databases">
        <authorList>
            <person name="Sebastian Y."/>
            <person name="Madupu R."/>
            <person name="Durkin A.S."/>
            <person name="Torralba M."/>
            <person name="Methe B."/>
            <person name="Sutton G.G."/>
            <person name="Strausberg R.L."/>
            <person name="Nelson K.E."/>
        </authorList>
    </citation>
    <scope>NUCLEOTIDE SEQUENCE [LARGE SCALE GENOMIC DNA]</scope>
    <source>
        <strain evidence="1 2">60-3</strain>
    </source>
</reference>
<dbReference type="STRING" id="596327.PORUE0001_0129"/>
<gene>
    <name evidence="1" type="primary">traK</name>
    <name evidence="1" type="ORF">PORUE0001_0129</name>
</gene>
<dbReference type="OrthoDB" id="1039148at2"/>
<dbReference type="NCBIfam" id="TIGR03781">
    <property type="entry name" value="Bac_Flav_CT_K"/>
    <property type="match status" value="1"/>
</dbReference>
<organism evidence="1 2">
    <name type="scientific">Porphyromonas uenonis 60-3</name>
    <dbReference type="NCBI Taxonomy" id="596327"/>
    <lineage>
        <taxon>Bacteria</taxon>
        <taxon>Pseudomonadati</taxon>
        <taxon>Bacteroidota</taxon>
        <taxon>Bacteroidia</taxon>
        <taxon>Bacteroidales</taxon>
        <taxon>Porphyromonadaceae</taxon>
        <taxon>Porphyromonas</taxon>
    </lineage>
</organism>
<dbReference type="eggNOG" id="COG3701">
    <property type="taxonomic scope" value="Bacteria"/>
</dbReference>
<sequence length="207" mass="23942">MDFKSLRNIENSFRRVRLYTIVFALLCMGVALSSLVSAYNFANKQREKIYVLDQGKSLILALAQDVEANRPVEAREHLRRFHELFFTLAPESQAIQSNISRALDMADESAYNYYTDLQEEKYYNRLISTNTSQVLTVDSISCDFNTYPYEAVVYGTQTIYRKSNVTERSLVTACSLLNTVRSDRNPQGFLITKFRVINNETRRTTPR</sequence>
<evidence type="ECO:0000313" key="2">
    <source>
        <dbReference type="Proteomes" id="UP000003303"/>
    </source>
</evidence>
<keyword evidence="2" id="KW-1185">Reference proteome</keyword>
<evidence type="ECO:0000313" key="1">
    <source>
        <dbReference type="EMBL" id="EEK16808.1"/>
    </source>
</evidence>
<protein>
    <submittedName>
        <fullName evidence="1">Conjugative transposon TraK protein</fullName>
    </submittedName>
</protein>
<dbReference type="Proteomes" id="UP000003303">
    <property type="component" value="Unassembled WGS sequence"/>
</dbReference>
<accession>C2MBU1</accession>